<dbReference type="CDD" id="cd06579">
    <property type="entry name" value="TM_PBP1_transp_AraH_like"/>
    <property type="match status" value="1"/>
</dbReference>
<dbReference type="GO" id="GO:0022857">
    <property type="term" value="F:transmembrane transporter activity"/>
    <property type="evidence" value="ECO:0007669"/>
    <property type="project" value="InterPro"/>
</dbReference>
<dbReference type="Proteomes" id="UP000620366">
    <property type="component" value="Unassembled WGS sequence"/>
</dbReference>
<keyword evidence="5 9" id="KW-0812">Transmembrane</keyword>
<keyword evidence="3" id="KW-1003">Cell membrane</keyword>
<feature type="transmembrane region" description="Helical" evidence="9">
    <location>
        <begin position="161"/>
        <end position="184"/>
    </location>
</feature>
<dbReference type="EMBL" id="JACRSP010000004">
    <property type="protein sequence ID" value="MBC8536961.1"/>
    <property type="molecule type" value="Genomic_DNA"/>
</dbReference>
<feature type="transmembrane region" description="Helical" evidence="9">
    <location>
        <begin position="74"/>
        <end position="91"/>
    </location>
</feature>
<feature type="transmembrane region" description="Helical" evidence="9">
    <location>
        <begin position="217"/>
        <end position="238"/>
    </location>
</feature>
<evidence type="ECO:0000256" key="4">
    <source>
        <dbReference type="ARBA" id="ARBA00022519"/>
    </source>
</evidence>
<dbReference type="PANTHER" id="PTHR32196:SF71">
    <property type="entry name" value="AUTOINDUCER 2 IMPORT SYSTEM PERMEASE PROTEIN LSRD"/>
    <property type="match status" value="1"/>
</dbReference>
<protein>
    <recommendedName>
        <fullName evidence="8">Autoinducer 2 import system permease protein LsrD</fullName>
    </recommendedName>
</protein>
<feature type="transmembrane region" description="Helical" evidence="9">
    <location>
        <begin position="130"/>
        <end position="149"/>
    </location>
</feature>
<keyword evidence="7 9" id="KW-0472">Membrane</keyword>
<feature type="transmembrane region" description="Helical" evidence="9">
    <location>
        <begin position="21"/>
        <end position="43"/>
    </location>
</feature>
<evidence type="ECO:0000256" key="7">
    <source>
        <dbReference type="ARBA" id="ARBA00023136"/>
    </source>
</evidence>
<feature type="transmembrane region" description="Helical" evidence="9">
    <location>
        <begin position="270"/>
        <end position="290"/>
    </location>
</feature>
<dbReference type="InterPro" id="IPR001851">
    <property type="entry name" value="ABC_transp_permease"/>
</dbReference>
<evidence type="ECO:0000256" key="6">
    <source>
        <dbReference type="ARBA" id="ARBA00022989"/>
    </source>
</evidence>
<evidence type="ECO:0000256" key="9">
    <source>
        <dbReference type="SAM" id="Phobius"/>
    </source>
</evidence>
<accession>A0A926HVT4</accession>
<dbReference type="AlphaFoldDB" id="A0A926HVT4"/>
<organism evidence="10 11">
    <name type="scientific">Feifania hominis</name>
    <dbReference type="NCBI Taxonomy" id="2763660"/>
    <lineage>
        <taxon>Bacteria</taxon>
        <taxon>Bacillati</taxon>
        <taxon>Bacillota</taxon>
        <taxon>Clostridia</taxon>
        <taxon>Eubacteriales</taxon>
        <taxon>Feifaniaceae</taxon>
        <taxon>Feifania</taxon>
    </lineage>
</organism>
<comment type="subcellular location">
    <subcellularLocation>
        <location evidence="1">Cell membrane</location>
        <topology evidence="1">Multi-pass membrane protein</topology>
    </subcellularLocation>
</comment>
<dbReference type="GO" id="GO:0005886">
    <property type="term" value="C:plasma membrane"/>
    <property type="evidence" value="ECO:0007669"/>
    <property type="project" value="UniProtKB-SubCell"/>
</dbReference>
<evidence type="ECO:0000256" key="8">
    <source>
        <dbReference type="ARBA" id="ARBA00039381"/>
    </source>
</evidence>
<dbReference type="PANTHER" id="PTHR32196">
    <property type="entry name" value="ABC TRANSPORTER PERMEASE PROTEIN YPHD-RELATED-RELATED"/>
    <property type="match status" value="1"/>
</dbReference>
<evidence type="ECO:0000256" key="5">
    <source>
        <dbReference type="ARBA" id="ARBA00022692"/>
    </source>
</evidence>
<keyword evidence="4" id="KW-0997">Cell inner membrane</keyword>
<evidence type="ECO:0000313" key="11">
    <source>
        <dbReference type="Proteomes" id="UP000620366"/>
    </source>
</evidence>
<keyword evidence="11" id="KW-1185">Reference proteome</keyword>
<sequence length="324" mass="34391">MNSSAKKIGLPPVADFFMQHGVKIAVLIFIIVMGFTESSFLSVSNLSSILSASGTTYLCATAISMVMFTNCLDLSIGGNVYLCAAIGTWLNRQGWNTASLIVAMLLVGTFCGLLNGLISASLKVYPMLNTIATGYVFRGLAFIFTRGALAHMPKSWNNISLVSIAGVPITVFLPIIVVFLLHIFMMNTRTGRHIYAVGDNVKTARERGINVFGIKTLAYTINGLLCGLAAILLSSQVMSVPSSMGVGLENTSMLAAVLGGVSFAGGKGKLFPGVFFGALLYATVSNAMVLLQANAYLYNVIYGCVILAVIVLEVVRSQGRKQLA</sequence>
<feature type="transmembrane region" description="Helical" evidence="9">
    <location>
        <begin position="97"/>
        <end position="118"/>
    </location>
</feature>
<evidence type="ECO:0000313" key="10">
    <source>
        <dbReference type="EMBL" id="MBC8536961.1"/>
    </source>
</evidence>
<gene>
    <name evidence="10" type="ORF">H8695_09710</name>
</gene>
<name>A0A926HVT4_9FIRM</name>
<evidence type="ECO:0000256" key="2">
    <source>
        <dbReference type="ARBA" id="ARBA00022448"/>
    </source>
</evidence>
<reference evidence="10" key="1">
    <citation type="submission" date="2020-08" db="EMBL/GenBank/DDBJ databases">
        <title>Genome public.</title>
        <authorList>
            <person name="Liu C."/>
            <person name="Sun Q."/>
        </authorList>
    </citation>
    <scope>NUCLEOTIDE SEQUENCE</scope>
    <source>
        <strain evidence="10">BX7</strain>
    </source>
</reference>
<dbReference type="RefSeq" id="WP_249301053.1">
    <property type="nucleotide sequence ID" value="NZ_JACRSP010000004.1"/>
</dbReference>
<comment type="caution">
    <text evidence="10">The sequence shown here is derived from an EMBL/GenBank/DDBJ whole genome shotgun (WGS) entry which is preliminary data.</text>
</comment>
<feature type="transmembrane region" description="Helical" evidence="9">
    <location>
        <begin position="244"/>
        <end position="263"/>
    </location>
</feature>
<proteinExistence type="predicted"/>
<evidence type="ECO:0000256" key="3">
    <source>
        <dbReference type="ARBA" id="ARBA00022475"/>
    </source>
</evidence>
<keyword evidence="2" id="KW-0813">Transport</keyword>
<keyword evidence="6 9" id="KW-1133">Transmembrane helix</keyword>
<evidence type="ECO:0000256" key="1">
    <source>
        <dbReference type="ARBA" id="ARBA00004651"/>
    </source>
</evidence>
<dbReference type="Pfam" id="PF02653">
    <property type="entry name" value="BPD_transp_2"/>
    <property type="match status" value="1"/>
</dbReference>
<feature type="transmembrane region" description="Helical" evidence="9">
    <location>
        <begin position="296"/>
        <end position="315"/>
    </location>
</feature>